<feature type="transmembrane region" description="Helical" evidence="1">
    <location>
        <begin position="77"/>
        <end position="98"/>
    </location>
</feature>
<evidence type="ECO:0000313" key="2">
    <source>
        <dbReference type="EMBL" id="PWI57918.1"/>
    </source>
</evidence>
<protein>
    <recommendedName>
        <fullName evidence="4">DUF4383 domain-containing protein</fullName>
    </recommendedName>
</protein>
<dbReference type="Proteomes" id="UP000245380">
    <property type="component" value="Unassembled WGS sequence"/>
</dbReference>
<feature type="transmembrane region" description="Helical" evidence="1">
    <location>
        <begin position="44"/>
        <end position="65"/>
    </location>
</feature>
<dbReference type="AlphaFoldDB" id="A0A2U3D9F5"/>
<evidence type="ECO:0000256" key="1">
    <source>
        <dbReference type="SAM" id="Phobius"/>
    </source>
</evidence>
<feature type="transmembrane region" description="Helical" evidence="1">
    <location>
        <begin position="110"/>
        <end position="130"/>
    </location>
</feature>
<evidence type="ECO:0008006" key="4">
    <source>
        <dbReference type="Google" id="ProtNLM"/>
    </source>
</evidence>
<accession>A0A2U3D9F5</accession>
<gene>
    <name evidence="2" type="ORF">BM613_05740</name>
</gene>
<keyword evidence="1" id="KW-0812">Transmembrane</keyword>
<dbReference type="OrthoDB" id="2991348at2"/>
<keyword evidence="1" id="KW-1133">Transmembrane helix</keyword>
<dbReference type="EMBL" id="MPDK01000007">
    <property type="protein sequence ID" value="PWI57918.1"/>
    <property type="molecule type" value="Genomic_DNA"/>
</dbReference>
<keyword evidence="1" id="KW-0472">Membrane</keyword>
<evidence type="ECO:0000313" key="3">
    <source>
        <dbReference type="Proteomes" id="UP000245380"/>
    </source>
</evidence>
<reference evidence="2 3" key="1">
    <citation type="submission" date="2016-11" db="EMBL/GenBank/DDBJ databases">
        <title>Comparative genomics of Acidibacillus ferroxidans species.</title>
        <authorList>
            <person name="Oliveira G."/>
            <person name="Nunes G."/>
            <person name="Oliveira R."/>
            <person name="Araujo F."/>
            <person name="Salim A."/>
            <person name="Scholte L."/>
            <person name="Morais D."/>
            <person name="Nancucheo I."/>
            <person name="Johnson D.B."/>
            <person name="Grail B."/>
            <person name="Bittencourt J."/>
            <person name="Valadares R."/>
        </authorList>
    </citation>
    <scope>NUCLEOTIDE SEQUENCE [LARGE SCALE GENOMIC DNA]</scope>
    <source>
        <strain evidence="2 3">Y002</strain>
    </source>
</reference>
<name>A0A2U3D9F5_SULT2</name>
<keyword evidence="3" id="KW-1185">Reference proteome</keyword>
<sequence length="135" mass="15089">MAETPSPPSPTPPLPAEKTYARATGWIYLTLAVSSLFTDNLWHMLHFTTAITWANLTVGLSGLVIARSNHYKAHRFYNLFAGVTLISWGILGTFYPQWFTTPPLPLDNGLHVLTGIWGFYGIGTVFWSRFSRKSA</sequence>
<proteinExistence type="predicted"/>
<comment type="caution">
    <text evidence="2">The sequence shown here is derived from an EMBL/GenBank/DDBJ whole genome shotgun (WGS) entry which is preliminary data.</text>
</comment>
<dbReference type="RefSeq" id="WP_109430222.1">
    <property type="nucleotide sequence ID" value="NZ_MPDK01000007.1"/>
</dbReference>
<organism evidence="2 3">
    <name type="scientific">Sulfoacidibacillus thermotolerans</name>
    <name type="common">Acidibacillus sulfuroxidans</name>
    <dbReference type="NCBI Taxonomy" id="1765684"/>
    <lineage>
        <taxon>Bacteria</taxon>
        <taxon>Bacillati</taxon>
        <taxon>Bacillota</taxon>
        <taxon>Bacilli</taxon>
        <taxon>Bacillales</taxon>
        <taxon>Alicyclobacillaceae</taxon>
        <taxon>Sulfoacidibacillus</taxon>
    </lineage>
</organism>